<name>A0A9D4N4V3_DREPO</name>
<dbReference type="AlphaFoldDB" id="A0A9D4N4V3"/>
<dbReference type="Proteomes" id="UP000828390">
    <property type="component" value="Unassembled WGS sequence"/>
</dbReference>
<evidence type="ECO:0000256" key="5">
    <source>
        <dbReference type="SAM" id="Phobius"/>
    </source>
</evidence>
<organism evidence="6 7">
    <name type="scientific">Dreissena polymorpha</name>
    <name type="common">Zebra mussel</name>
    <name type="synonym">Mytilus polymorpha</name>
    <dbReference type="NCBI Taxonomy" id="45954"/>
    <lineage>
        <taxon>Eukaryota</taxon>
        <taxon>Metazoa</taxon>
        <taxon>Spiralia</taxon>
        <taxon>Lophotrochozoa</taxon>
        <taxon>Mollusca</taxon>
        <taxon>Bivalvia</taxon>
        <taxon>Autobranchia</taxon>
        <taxon>Heteroconchia</taxon>
        <taxon>Euheterodonta</taxon>
        <taxon>Imparidentia</taxon>
        <taxon>Neoheterodontei</taxon>
        <taxon>Myida</taxon>
        <taxon>Dreissenoidea</taxon>
        <taxon>Dreissenidae</taxon>
        <taxon>Dreissena</taxon>
    </lineage>
</organism>
<keyword evidence="4 5" id="KW-0472">Membrane</keyword>
<dbReference type="Pfam" id="PF00335">
    <property type="entry name" value="Tetraspanin"/>
    <property type="match status" value="1"/>
</dbReference>
<evidence type="ECO:0000313" key="7">
    <source>
        <dbReference type="Proteomes" id="UP000828390"/>
    </source>
</evidence>
<dbReference type="EMBL" id="JAIWYP010000001">
    <property type="protein sequence ID" value="KAH3888051.1"/>
    <property type="molecule type" value="Genomic_DNA"/>
</dbReference>
<evidence type="ECO:0000256" key="3">
    <source>
        <dbReference type="ARBA" id="ARBA00022989"/>
    </source>
</evidence>
<comment type="caution">
    <text evidence="6">The sequence shown here is derived from an EMBL/GenBank/DDBJ whole genome shotgun (WGS) entry which is preliminary data.</text>
</comment>
<proteinExistence type="predicted"/>
<reference evidence="6" key="2">
    <citation type="submission" date="2020-11" db="EMBL/GenBank/DDBJ databases">
        <authorList>
            <person name="McCartney M.A."/>
            <person name="Auch B."/>
            <person name="Kono T."/>
            <person name="Mallez S."/>
            <person name="Becker A."/>
            <person name="Gohl D.M."/>
            <person name="Silverstein K.A.T."/>
            <person name="Koren S."/>
            <person name="Bechman K.B."/>
            <person name="Herman A."/>
            <person name="Abrahante J.E."/>
            <person name="Garbe J."/>
        </authorList>
    </citation>
    <scope>NUCLEOTIDE SEQUENCE</scope>
    <source>
        <strain evidence="6">Duluth1</strain>
        <tissue evidence="6">Whole animal</tissue>
    </source>
</reference>
<keyword evidence="7" id="KW-1185">Reference proteome</keyword>
<evidence type="ECO:0000256" key="4">
    <source>
        <dbReference type="ARBA" id="ARBA00023136"/>
    </source>
</evidence>
<dbReference type="InterPro" id="IPR008952">
    <property type="entry name" value="Tetraspanin_EC2_sf"/>
</dbReference>
<dbReference type="Gene3D" id="1.10.1450.10">
    <property type="entry name" value="Tetraspanin"/>
    <property type="match status" value="1"/>
</dbReference>
<dbReference type="SUPFAM" id="SSF48652">
    <property type="entry name" value="Tetraspanin"/>
    <property type="match status" value="1"/>
</dbReference>
<evidence type="ECO:0008006" key="8">
    <source>
        <dbReference type="Google" id="ProtNLM"/>
    </source>
</evidence>
<accession>A0A9D4N4V3</accession>
<protein>
    <recommendedName>
        <fullName evidence="8">Tetraspanin</fullName>
    </recommendedName>
</protein>
<evidence type="ECO:0000256" key="1">
    <source>
        <dbReference type="ARBA" id="ARBA00004141"/>
    </source>
</evidence>
<feature type="transmembrane region" description="Helical" evidence="5">
    <location>
        <begin position="122"/>
        <end position="146"/>
    </location>
</feature>
<keyword evidence="2 5" id="KW-0812">Transmembrane</keyword>
<sequence>MVFYTCRIEYHMNERLKWTLDYSEFKPHWDTVQVEKVCCGVHGPDDYINTTTYNASGKYVPETCCVSTNDQEIDHPQAKNETLCQEQAKQLQTDSTLITTFVKSEGCYDPILKDFRSYIKTLYMVAFVSGGVEGFSLLILCCVIACI</sequence>
<comment type="subcellular location">
    <subcellularLocation>
        <location evidence="1">Membrane</location>
        <topology evidence="1">Multi-pass membrane protein</topology>
    </subcellularLocation>
</comment>
<dbReference type="InterPro" id="IPR018499">
    <property type="entry name" value="Tetraspanin/Peripherin"/>
</dbReference>
<evidence type="ECO:0000256" key="2">
    <source>
        <dbReference type="ARBA" id="ARBA00022692"/>
    </source>
</evidence>
<evidence type="ECO:0000313" key="6">
    <source>
        <dbReference type="EMBL" id="KAH3888051.1"/>
    </source>
</evidence>
<reference evidence="6" key="1">
    <citation type="journal article" date="2019" name="bioRxiv">
        <title>The Genome of the Zebra Mussel, Dreissena polymorpha: A Resource for Invasive Species Research.</title>
        <authorList>
            <person name="McCartney M.A."/>
            <person name="Auch B."/>
            <person name="Kono T."/>
            <person name="Mallez S."/>
            <person name="Zhang Y."/>
            <person name="Obille A."/>
            <person name="Becker A."/>
            <person name="Abrahante J.E."/>
            <person name="Garbe J."/>
            <person name="Badalamenti J.P."/>
            <person name="Herman A."/>
            <person name="Mangelson H."/>
            <person name="Liachko I."/>
            <person name="Sullivan S."/>
            <person name="Sone E.D."/>
            <person name="Koren S."/>
            <person name="Silverstein K.A.T."/>
            <person name="Beckman K.B."/>
            <person name="Gohl D.M."/>
        </authorList>
    </citation>
    <scope>NUCLEOTIDE SEQUENCE</scope>
    <source>
        <strain evidence="6">Duluth1</strain>
        <tissue evidence="6">Whole animal</tissue>
    </source>
</reference>
<dbReference type="GO" id="GO:0016020">
    <property type="term" value="C:membrane"/>
    <property type="evidence" value="ECO:0007669"/>
    <property type="project" value="UniProtKB-SubCell"/>
</dbReference>
<gene>
    <name evidence="6" type="ORF">DPMN_012073</name>
</gene>
<keyword evidence="3 5" id="KW-1133">Transmembrane helix</keyword>